<keyword evidence="1" id="KW-0812">Transmembrane</keyword>
<protein>
    <submittedName>
        <fullName evidence="2">Uncharacterized protein</fullName>
    </submittedName>
</protein>
<organism evidence="2 3">
    <name type="scientific">Tetranychus urticae</name>
    <name type="common">Two-spotted spider mite</name>
    <dbReference type="NCBI Taxonomy" id="32264"/>
    <lineage>
        <taxon>Eukaryota</taxon>
        <taxon>Metazoa</taxon>
        <taxon>Ecdysozoa</taxon>
        <taxon>Arthropoda</taxon>
        <taxon>Chelicerata</taxon>
        <taxon>Arachnida</taxon>
        <taxon>Acari</taxon>
        <taxon>Acariformes</taxon>
        <taxon>Trombidiformes</taxon>
        <taxon>Prostigmata</taxon>
        <taxon>Eleutherengona</taxon>
        <taxon>Raphignathae</taxon>
        <taxon>Tetranychoidea</taxon>
        <taxon>Tetranychidae</taxon>
        <taxon>Tetranychus</taxon>
    </lineage>
</organism>
<dbReference type="EMBL" id="CAEY01000115">
    <property type="status" value="NOT_ANNOTATED_CDS"/>
    <property type="molecule type" value="Genomic_DNA"/>
</dbReference>
<dbReference type="AlphaFoldDB" id="A0A158P534"/>
<sequence length="67" mass="7409">MFEFVNFNPGAAYSLTCCCCSHVACLIWYLSTGRHSLIRPPAANHLDLFAHKLGGVDERDPDSEVDP</sequence>
<feature type="transmembrane region" description="Helical" evidence="1">
    <location>
        <begin position="12"/>
        <end position="30"/>
    </location>
</feature>
<reference evidence="3" key="1">
    <citation type="submission" date="2011-08" db="EMBL/GenBank/DDBJ databases">
        <authorList>
            <person name="Rombauts S."/>
        </authorList>
    </citation>
    <scope>NUCLEOTIDE SEQUENCE</scope>
    <source>
        <strain evidence="3">London</strain>
    </source>
</reference>
<proteinExistence type="predicted"/>
<name>A0A158P534_TETUR</name>
<keyword evidence="3" id="KW-1185">Reference proteome</keyword>
<dbReference type="Proteomes" id="UP000015104">
    <property type="component" value="Unassembled WGS sequence"/>
</dbReference>
<evidence type="ECO:0000313" key="2">
    <source>
        <dbReference type="EnsemblMetazoa" id="tetur12g05016.1"/>
    </source>
</evidence>
<evidence type="ECO:0000313" key="3">
    <source>
        <dbReference type="Proteomes" id="UP000015104"/>
    </source>
</evidence>
<accession>A0A158P534</accession>
<evidence type="ECO:0000256" key="1">
    <source>
        <dbReference type="SAM" id="Phobius"/>
    </source>
</evidence>
<keyword evidence="1" id="KW-0472">Membrane</keyword>
<reference evidence="2" key="2">
    <citation type="submission" date="2016-04" db="UniProtKB">
        <authorList>
            <consortium name="EnsemblMetazoa"/>
        </authorList>
    </citation>
    <scope>IDENTIFICATION</scope>
</reference>
<dbReference type="EnsemblMetazoa" id="tetur12g05016.1">
    <property type="protein sequence ID" value="tetur12g05016.1"/>
    <property type="gene ID" value="tetur12g05016"/>
</dbReference>
<keyword evidence="1" id="KW-1133">Transmembrane helix</keyword>